<dbReference type="InterPro" id="IPR011008">
    <property type="entry name" value="Dimeric_a/b-barrel"/>
</dbReference>
<dbReference type="GO" id="GO:0005829">
    <property type="term" value="C:cytosol"/>
    <property type="evidence" value="ECO:0007669"/>
    <property type="project" value="TreeGrafter"/>
</dbReference>
<dbReference type="STRING" id="351160.LRC109"/>
<dbReference type="PRINTS" id="PR00033">
    <property type="entry name" value="HTHASNC"/>
</dbReference>
<dbReference type="PROSITE" id="PS50956">
    <property type="entry name" value="HTH_ASNC_2"/>
    <property type="match status" value="1"/>
</dbReference>
<dbReference type="GO" id="GO:0043200">
    <property type="term" value="P:response to amino acid"/>
    <property type="evidence" value="ECO:0007669"/>
    <property type="project" value="TreeGrafter"/>
</dbReference>
<dbReference type="SUPFAM" id="SSF54909">
    <property type="entry name" value="Dimeric alpha+beta barrel"/>
    <property type="match status" value="1"/>
</dbReference>
<dbReference type="PROSITE" id="PS00519">
    <property type="entry name" value="HTH_ASNC_1"/>
    <property type="match status" value="1"/>
</dbReference>
<organism evidence="5 6">
    <name type="scientific">Methanocella arvoryzae (strain DSM 22066 / NBRC 105507 / MRE50)</name>
    <dbReference type="NCBI Taxonomy" id="351160"/>
    <lineage>
        <taxon>Archaea</taxon>
        <taxon>Methanobacteriati</taxon>
        <taxon>Methanobacteriota</taxon>
        <taxon>Stenosarchaea group</taxon>
        <taxon>Methanomicrobia</taxon>
        <taxon>Methanocellales</taxon>
        <taxon>Methanocellaceae</taxon>
        <taxon>Methanocella</taxon>
    </lineage>
</organism>
<evidence type="ECO:0000259" key="4">
    <source>
        <dbReference type="PROSITE" id="PS50956"/>
    </source>
</evidence>
<dbReference type="Pfam" id="PF01037">
    <property type="entry name" value="AsnC_trans_reg"/>
    <property type="match status" value="1"/>
</dbReference>
<evidence type="ECO:0000256" key="2">
    <source>
        <dbReference type="ARBA" id="ARBA00023125"/>
    </source>
</evidence>
<dbReference type="InterPro" id="IPR000485">
    <property type="entry name" value="AsnC-type_HTH_dom"/>
</dbReference>
<feature type="domain" description="HTH asnC-type" evidence="4">
    <location>
        <begin position="7"/>
        <end position="68"/>
    </location>
</feature>
<dbReference type="KEGG" id="rci:LRC109"/>
<dbReference type="CDD" id="cd00090">
    <property type="entry name" value="HTH_ARSR"/>
    <property type="match status" value="1"/>
</dbReference>
<dbReference type="Gene3D" id="3.30.70.920">
    <property type="match status" value="1"/>
</dbReference>
<dbReference type="InterPro" id="IPR036388">
    <property type="entry name" value="WH-like_DNA-bd_sf"/>
</dbReference>
<dbReference type="InterPro" id="IPR011991">
    <property type="entry name" value="ArsR-like_HTH"/>
</dbReference>
<sequence length="152" mass="17225">MNDSPEIDEVDSTILRLLRENARMSYLEMSRKTGISDATIQHRLKRMRERGVIDRFTVLANPAATGYTVTAIILVQTATEMHDEAKTALSALPEVSEVYSVLGEYDLYIKVWAKSLEELNRFINDQIRAISGIEDLMEIVVVERVKEDAPPI</sequence>
<dbReference type="GO" id="GO:0043565">
    <property type="term" value="F:sequence-specific DNA binding"/>
    <property type="evidence" value="ECO:0007669"/>
    <property type="project" value="InterPro"/>
</dbReference>
<dbReference type="PANTHER" id="PTHR30154:SF34">
    <property type="entry name" value="TRANSCRIPTIONAL REGULATOR AZLB"/>
    <property type="match status" value="1"/>
</dbReference>
<dbReference type="eggNOG" id="arCOG01580">
    <property type="taxonomic scope" value="Archaea"/>
</dbReference>
<evidence type="ECO:0000256" key="3">
    <source>
        <dbReference type="ARBA" id="ARBA00023163"/>
    </source>
</evidence>
<dbReference type="OrthoDB" id="6995at2157"/>
<protein>
    <submittedName>
        <fullName evidence="5">Transcription regulator (Lrp/AsnC family)</fullName>
    </submittedName>
</protein>
<dbReference type="InterPro" id="IPR019887">
    <property type="entry name" value="Tscrpt_reg_AsnC/Lrp_C"/>
</dbReference>
<keyword evidence="1" id="KW-0805">Transcription regulation</keyword>
<dbReference type="SUPFAM" id="SSF46785">
    <property type="entry name" value="Winged helix' DNA-binding domain"/>
    <property type="match status" value="1"/>
</dbReference>
<reference evidence="5 6" key="1">
    <citation type="journal article" date="2006" name="Science">
        <title>Genome of rice cluster I archaea -- the key methane producers in the rice rhizosphere.</title>
        <authorList>
            <person name="Erkel C."/>
            <person name="Kube M."/>
            <person name="Reinhardt R."/>
            <person name="Liesack W."/>
        </authorList>
    </citation>
    <scope>NUCLEOTIDE SEQUENCE [LARGE SCALE GENOMIC DNA]</scope>
    <source>
        <strain evidence="6">DSM 22066 / NBRC 105507 / MRE50</strain>
    </source>
</reference>
<dbReference type="InterPro" id="IPR019888">
    <property type="entry name" value="Tscrpt_reg_AsnC-like"/>
</dbReference>
<dbReference type="SMART" id="SM00344">
    <property type="entry name" value="HTH_ASNC"/>
    <property type="match status" value="1"/>
</dbReference>
<dbReference type="InterPro" id="IPR019885">
    <property type="entry name" value="Tscrpt_reg_HTH_AsnC-type_CS"/>
</dbReference>
<evidence type="ECO:0000256" key="1">
    <source>
        <dbReference type="ARBA" id="ARBA00023015"/>
    </source>
</evidence>
<evidence type="ECO:0000313" key="5">
    <source>
        <dbReference type="EMBL" id="CAJ35129.1"/>
    </source>
</evidence>
<keyword evidence="2" id="KW-0238">DNA-binding</keyword>
<keyword evidence="3" id="KW-0804">Transcription</keyword>
<dbReference type="InterPro" id="IPR036390">
    <property type="entry name" value="WH_DNA-bd_sf"/>
</dbReference>
<dbReference type="Pfam" id="PF13412">
    <property type="entry name" value="HTH_24"/>
    <property type="match status" value="1"/>
</dbReference>
<name>Q0W8Z7_METAR</name>
<proteinExistence type="predicted"/>
<dbReference type="Gene3D" id="1.10.10.10">
    <property type="entry name" value="Winged helix-like DNA-binding domain superfamily/Winged helix DNA-binding domain"/>
    <property type="match status" value="1"/>
</dbReference>
<dbReference type="AlphaFoldDB" id="Q0W8Z7"/>
<dbReference type="EMBL" id="AM114193">
    <property type="protein sequence ID" value="CAJ35129.1"/>
    <property type="molecule type" value="Genomic_DNA"/>
</dbReference>
<gene>
    <name evidence="5" type="ORF">LRC109</name>
</gene>
<dbReference type="PANTHER" id="PTHR30154">
    <property type="entry name" value="LEUCINE-RESPONSIVE REGULATORY PROTEIN"/>
    <property type="match status" value="1"/>
</dbReference>
<accession>Q0W8Z7</accession>
<evidence type="ECO:0000313" key="6">
    <source>
        <dbReference type="Proteomes" id="UP000000663"/>
    </source>
</evidence>
<keyword evidence="6" id="KW-1185">Reference proteome</keyword>
<dbReference type="Proteomes" id="UP000000663">
    <property type="component" value="Chromosome"/>
</dbReference>